<evidence type="ECO:0008006" key="4">
    <source>
        <dbReference type="Google" id="ProtNLM"/>
    </source>
</evidence>
<comment type="caution">
    <text evidence="2">The sequence shown here is derived from an EMBL/GenBank/DDBJ whole genome shotgun (WGS) entry which is preliminary data.</text>
</comment>
<dbReference type="Proteomes" id="UP001151760">
    <property type="component" value="Unassembled WGS sequence"/>
</dbReference>
<feature type="compositionally biased region" description="Basic and acidic residues" evidence="1">
    <location>
        <begin position="156"/>
        <end position="168"/>
    </location>
</feature>
<feature type="region of interest" description="Disordered" evidence="1">
    <location>
        <begin position="155"/>
        <end position="175"/>
    </location>
</feature>
<keyword evidence="3" id="KW-1185">Reference proteome</keyword>
<reference evidence="2" key="2">
    <citation type="submission" date="2022-01" db="EMBL/GenBank/DDBJ databases">
        <authorList>
            <person name="Yamashiro T."/>
            <person name="Shiraishi A."/>
            <person name="Satake H."/>
            <person name="Nakayama K."/>
        </authorList>
    </citation>
    <scope>NUCLEOTIDE SEQUENCE</scope>
</reference>
<gene>
    <name evidence="2" type="ORF">Tco_0922470</name>
</gene>
<reference evidence="2" key="1">
    <citation type="journal article" date="2022" name="Int. J. Mol. Sci.">
        <title>Draft Genome of Tanacetum Coccineum: Genomic Comparison of Closely Related Tanacetum-Family Plants.</title>
        <authorList>
            <person name="Yamashiro T."/>
            <person name="Shiraishi A."/>
            <person name="Nakayama K."/>
            <person name="Satake H."/>
        </authorList>
    </citation>
    <scope>NUCLEOTIDE SEQUENCE</scope>
</reference>
<organism evidence="2 3">
    <name type="scientific">Tanacetum coccineum</name>
    <dbReference type="NCBI Taxonomy" id="301880"/>
    <lineage>
        <taxon>Eukaryota</taxon>
        <taxon>Viridiplantae</taxon>
        <taxon>Streptophyta</taxon>
        <taxon>Embryophyta</taxon>
        <taxon>Tracheophyta</taxon>
        <taxon>Spermatophyta</taxon>
        <taxon>Magnoliopsida</taxon>
        <taxon>eudicotyledons</taxon>
        <taxon>Gunneridae</taxon>
        <taxon>Pentapetalae</taxon>
        <taxon>asterids</taxon>
        <taxon>campanulids</taxon>
        <taxon>Asterales</taxon>
        <taxon>Asteraceae</taxon>
        <taxon>Asteroideae</taxon>
        <taxon>Anthemideae</taxon>
        <taxon>Anthemidinae</taxon>
        <taxon>Tanacetum</taxon>
    </lineage>
</organism>
<proteinExistence type="predicted"/>
<protein>
    <recommendedName>
        <fullName evidence="4">Retrovirus-related Pol polyprotein from transposon TNT 1-94</fullName>
    </recommendedName>
</protein>
<evidence type="ECO:0000313" key="3">
    <source>
        <dbReference type="Proteomes" id="UP001151760"/>
    </source>
</evidence>
<name>A0ABQ5CYB0_9ASTR</name>
<sequence>MRALLIQHGCKAALEVLLVDMNAEAKAELNKKAHSVVILCLGNKVLREVIREATATGVWSKLETLYMAKSLANMLYMKKKLYTFYMSTERKIFGHIDKFNKIVLCLANIEVNLEDEDLALLLLTSLPTSYEHFVDTLLYEREAFTLEDVMATLNSKEPKERSKAKGDNGEGLYVRGRTNRKDSHQLRGKSRSKFQGGILKFYIFQSEDHLKKKCPKNNRKKLTGYVVIQTSYRQKNDSIKLLSGSLNDGFEVVLVMIKNRLFA</sequence>
<dbReference type="Pfam" id="PF14223">
    <property type="entry name" value="Retrotran_gag_2"/>
    <property type="match status" value="1"/>
</dbReference>
<accession>A0ABQ5CYB0</accession>
<evidence type="ECO:0000256" key="1">
    <source>
        <dbReference type="SAM" id="MobiDB-lite"/>
    </source>
</evidence>
<evidence type="ECO:0000313" key="2">
    <source>
        <dbReference type="EMBL" id="GJT32051.1"/>
    </source>
</evidence>
<dbReference type="EMBL" id="BQNB010014758">
    <property type="protein sequence ID" value="GJT32051.1"/>
    <property type="molecule type" value="Genomic_DNA"/>
</dbReference>